<protein>
    <recommendedName>
        <fullName evidence="3">Myb/SANT-like domain-containing protein</fullName>
    </recommendedName>
</protein>
<dbReference type="PANTHER" id="PTHR47906:SF5">
    <property type="entry name" value="OS05G0118600 PROTEIN"/>
    <property type="match status" value="1"/>
</dbReference>
<reference evidence="2" key="1">
    <citation type="submission" date="2015-06" db="UniProtKB">
        <authorList>
            <consortium name="EnsemblPlants"/>
        </authorList>
    </citation>
    <scope>IDENTIFICATION</scope>
</reference>
<dbReference type="PANTHER" id="PTHR47906">
    <property type="entry name" value="OSJNBB0050O03.9 PROTEIN-RELATED"/>
    <property type="match status" value="1"/>
</dbReference>
<accession>N1QSQ9</accession>
<organism evidence="2">
    <name type="scientific">Aegilops tauschii</name>
    <name type="common">Tausch's goatgrass</name>
    <name type="synonym">Aegilops squarrosa</name>
    <dbReference type="NCBI Taxonomy" id="37682"/>
    <lineage>
        <taxon>Eukaryota</taxon>
        <taxon>Viridiplantae</taxon>
        <taxon>Streptophyta</taxon>
        <taxon>Embryophyta</taxon>
        <taxon>Tracheophyta</taxon>
        <taxon>Spermatophyta</taxon>
        <taxon>Magnoliopsida</taxon>
        <taxon>Liliopsida</taxon>
        <taxon>Poales</taxon>
        <taxon>Poaceae</taxon>
        <taxon>BOP clade</taxon>
        <taxon>Pooideae</taxon>
        <taxon>Triticodae</taxon>
        <taxon>Triticeae</taxon>
        <taxon>Triticinae</taxon>
        <taxon>Aegilops</taxon>
    </lineage>
</organism>
<evidence type="ECO:0000313" key="2">
    <source>
        <dbReference type="EnsemblPlants" id="EMT03356"/>
    </source>
</evidence>
<dbReference type="EnsemblPlants" id="EMT03356">
    <property type="protein sequence ID" value="EMT03356"/>
    <property type="gene ID" value="F775_23354"/>
</dbReference>
<sequence length="222" mass="25107">MAKGKGKYGDEGSRQRTMSWDDEQTKFMVNWYIEYRKEQHAGFVFKKQHHMNIDLEGNDSDTIPAPPSSKVVASGGIGSSKKHQAGKKRPRDVKSPTKTMKQPKSSFTNAIEHITTIMKAIQQTLANPPPAPQLPQLIDPSAALRSRIDEINISNEDTILIGEYLCLAGPNNEGMRSFLSYRSDKTLETWVYQFICKHEDRMQLLLIPGSTCFWCYLASFCC</sequence>
<name>N1QSQ9_AEGTA</name>
<feature type="compositionally biased region" description="Polar residues" evidence="1">
    <location>
        <begin position="96"/>
        <end position="105"/>
    </location>
</feature>
<dbReference type="AlphaFoldDB" id="N1QSQ9"/>
<evidence type="ECO:0008006" key="3">
    <source>
        <dbReference type="Google" id="ProtNLM"/>
    </source>
</evidence>
<proteinExistence type="predicted"/>
<feature type="compositionally biased region" description="Basic residues" evidence="1">
    <location>
        <begin position="80"/>
        <end position="91"/>
    </location>
</feature>
<feature type="region of interest" description="Disordered" evidence="1">
    <location>
        <begin position="56"/>
        <end position="105"/>
    </location>
</feature>
<evidence type="ECO:0000256" key="1">
    <source>
        <dbReference type="SAM" id="MobiDB-lite"/>
    </source>
</evidence>